<comment type="caution">
    <text evidence="1">The sequence shown here is derived from an EMBL/GenBank/DDBJ whole genome shotgun (WGS) entry which is preliminary data.</text>
</comment>
<keyword evidence="2" id="KW-1185">Reference proteome</keyword>
<dbReference type="Proteomes" id="UP000054925">
    <property type="component" value="Unassembled WGS sequence"/>
</dbReference>
<name>A0A158KDK0_9BURK</name>
<protein>
    <submittedName>
        <fullName evidence="1">Uncharacterized protein</fullName>
    </submittedName>
</protein>
<dbReference type="AlphaFoldDB" id="A0A158KDK0"/>
<sequence>MKNVARVYYIERLADSCPSKPLRRNDRSQSTAAVRKVTRVGRFSDRGLIREASMTALPERLLSKDLCATMAIPF</sequence>
<evidence type="ECO:0000313" key="2">
    <source>
        <dbReference type="Proteomes" id="UP000054925"/>
    </source>
</evidence>
<accession>A0A158KDK0</accession>
<dbReference type="EMBL" id="FCOL02000048">
    <property type="protein sequence ID" value="SAL79125.1"/>
    <property type="molecule type" value="Genomic_DNA"/>
</dbReference>
<reference evidence="1" key="1">
    <citation type="submission" date="2016-01" db="EMBL/GenBank/DDBJ databases">
        <authorList>
            <person name="Peeters C."/>
        </authorList>
    </citation>
    <scope>NUCLEOTIDE SEQUENCE [LARGE SCALE GENOMIC DNA]</scope>
    <source>
        <strain evidence="1">LMG 22937</strain>
    </source>
</reference>
<evidence type="ECO:0000313" key="1">
    <source>
        <dbReference type="EMBL" id="SAL79125.1"/>
    </source>
</evidence>
<organism evidence="1 2">
    <name type="scientific">Caballeronia terrestris</name>
    <dbReference type="NCBI Taxonomy" id="1226301"/>
    <lineage>
        <taxon>Bacteria</taxon>
        <taxon>Pseudomonadati</taxon>
        <taxon>Pseudomonadota</taxon>
        <taxon>Betaproteobacteria</taxon>
        <taxon>Burkholderiales</taxon>
        <taxon>Burkholderiaceae</taxon>
        <taxon>Caballeronia</taxon>
    </lineage>
</organism>
<proteinExistence type="predicted"/>
<gene>
    <name evidence="1" type="ORF">AWB67_05389</name>
</gene>